<protein>
    <submittedName>
        <fullName evidence="2">Spore coat protein CotJB</fullName>
    </submittedName>
</protein>
<evidence type="ECO:0000259" key="1">
    <source>
        <dbReference type="Pfam" id="PF12652"/>
    </source>
</evidence>
<name>A0A923MFQ5_9FIRM</name>
<keyword evidence="3" id="KW-1185">Reference proteome</keyword>
<dbReference type="RefSeq" id="WP_187013596.1">
    <property type="nucleotide sequence ID" value="NZ_JACOQI010000002.1"/>
</dbReference>
<reference evidence="2" key="1">
    <citation type="submission" date="2020-08" db="EMBL/GenBank/DDBJ databases">
        <title>Genome public.</title>
        <authorList>
            <person name="Liu C."/>
            <person name="Sun Q."/>
        </authorList>
    </citation>
    <scope>NUCLEOTIDE SEQUENCE</scope>
    <source>
        <strain evidence="2">BX15</strain>
    </source>
</reference>
<dbReference type="EMBL" id="JACOQI010000002">
    <property type="protein sequence ID" value="MBC5769210.1"/>
    <property type="molecule type" value="Genomic_DNA"/>
</dbReference>
<dbReference type="InterPro" id="IPR020256">
    <property type="entry name" value="Spore_coat_CotJA"/>
</dbReference>
<dbReference type="InterPro" id="IPR024207">
    <property type="entry name" value="CotJB_dom"/>
</dbReference>
<proteinExistence type="predicted"/>
<dbReference type="Pfam" id="PF11007">
    <property type="entry name" value="CotJA"/>
    <property type="match status" value="1"/>
</dbReference>
<gene>
    <name evidence="2" type="ORF">H8Z83_02480</name>
</gene>
<dbReference type="Pfam" id="PF12652">
    <property type="entry name" value="CotJB"/>
    <property type="match status" value="1"/>
</dbReference>
<sequence length="150" mass="16522">MEKPEVKPAVCEVGQGTLPGCAALAFPYIPMQSNNPTRYSRTEALQTGTLFPGLDLPFKAAIQARTKLPNTALVELMALDFAVTELNLYLDTHPQDQEALGLYASYIKLAKEGREKYTAKYGPLDSAELVLEDGYTWLNDPWPWELGGNG</sequence>
<accession>A0A923MFQ5</accession>
<feature type="domain" description="Protein CotJB" evidence="1">
    <location>
        <begin position="72"/>
        <end position="145"/>
    </location>
</feature>
<keyword evidence="2" id="KW-0167">Capsid protein</keyword>
<evidence type="ECO:0000313" key="2">
    <source>
        <dbReference type="EMBL" id="MBC5769210.1"/>
    </source>
</evidence>
<evidence type="ECO:0000313" key="3">
    <source>
        <dbReference type="Proteomes" id="UP000620327"/>
    </source>
</evidence>
<dbReference type="AlphaFoldDB" id="A0A923MFQ5"/>
<dbReference type="Proteomes" id="UP000620327">
    <property type="component" value="Unassembled WGS sequence"/>
</dbReference>
<comment type="caution">
    <text evidence="2">The sequence shown here is derived from an EMBL/GenBank/DDBJ whole genome shotgun (WGS) entry which is preliminary data.</text>
</comment>
<organism evidence="2 3">
    <name type="scientific">Dysosmobacter segnis</name>
    <dbReference type="NCBI Taxonomy" id="2763042"/>
    <lineage>
        <taxon>Bacteria</taxon>
        <taxon>Bacillati</taxon>
        <taxon>Bacillota</taxon>
        <taxon>Clostridia</taxon>
        <taxon>Eubacteriales</taxon>
        <taxon>Oscillospiraceae</taxon>
        <taxon>Dysosmobacter</taxon>
    </lineage>
</organism>
<keyword evidence="2" id="KW-0946">Virion</keyword>